<proteinExistence type="inferred from homology"/>
<organism evidence="8 9">
    <name type="scientific">Brumicola pallidula DSM 14239 = ACAM 615</name>
    <dbReference type="NCBI Taxonomy" id="1121922"/>
    <lineage>
        <taxon>Bacteria</taxon>
        <taxon>Pseudomonadati</taxon>
        <taxon>Pseudomonadota</taxon>
        <taxon>Gammaproteobacteria</taxon>
        <taxon>Alteromonadales</taxon>
        <taxon>Alteromonadaceae</taxon>
        <taxon>Brumicola</taxon>
    </lineage>
</organism>
<dbReference type="RefSeq" id="WP_006014155.1">
    <property type="nucleotide sequence ID" value="NZ_AUAV01000008.1"/>
</dbReference>
<dbReference type="PROSITE" id="PS00798">
    <property type="entry name" value="ALDOKETO_REDUCTASE_1"/>
    <property type="match status" value="1"/>
</dbReference>
<feature type="binding site" evidence="5">
    <location>
        <position position="106"/>
    </location>
    <ligand>
        <name>substrate</name>
    </ligand>
</feature>
<dbReference type="STRING" id="1121922.GCA_000428905_01715"/>
<dbReference type="PROSITE" id="PS00062">
    <property type="entry name" value="ALDOKETO_REDUCTASE_2"/>
    <property type="match status" value="1"/>
</dbReference>
<dbReference type="FunFam" id="3.20.20.100:FF:000002">
    <property type="entry name" value="2,5-diketo-D-gluconic acid reductase A"/>
    <property type="match status" value="1"/>
</dbReference>
<name>K6ZIZ5_9ALTE</name>
<comment type="caution">
    <text evidence="8">The sequence shown here is derived from an EMBL/GenBank/DDBJ whole genome shotgun (WGS) entry which is preliminary data.</text>
</comment>
<dbReference type="PIRSF" id="PIRSF000097">
    <property type="entry name" value="AKR"/>
    <property type="match status" value="1"/>
</dbReference>
<evidence type="ECO:0000259" key="7">
    <source>
        <dbReference type="Pfam" id="PF00248"/>
    </source>
</evidence>
<dbReference type="EMBL" id="BAEQ01000054">
    <property type="protein sequence ID" value="GAC30292.1"/>
    <property type="molecule type" value="Genomic_DNA"/>
</dbReference>
<dbReference type="Gene3D" id="3.20.20.100">
    <property type="entry name" value="NADP-dependent oxidoreductase domain"/>
    <property type="match status" value="1"/>
</dbReference>
<dbReference type="InterPro" id="IPR020471">
    <property type="entry name" value="AKR"/>
</dbReference>
<feature type="site" description="Lowers pKa of active site Tyr" evidence="6">
    <location>
        <position position="73"/>
    </location>
</feature>
<dbReference type="AlphaFoldDB" id="K6ZIZ5"/>
<evidence type="ECO:0000256" key="6">
    <source>
        <dbReference type="PIRSR" id="PIRSR000097-3"/>
    </source>
</evidence>
<dbReference type="Pfam" id="PF00248">
    <property type="entry name" value="Aldo_ket_red"/>
    <property type="match status" value="1"/>
</dbReference>
<evidence type="ECO:0000256" key="3">
    <source>
        <dbReference type="ARBA" id="ARBA00049445"/>
    </source>
</evidence>
<dbReference type="InterPro" id="IPR023210">
    <property type="entry name" value="NADP_OxRdtase_dom"/>
</dbReference>
<keyword evidence="2" id="KW-0560">Oxidoreductase</keyword>
<feature type="active site" description="Proton donor" evidence="4">
    <location>
        <position position="44"/>
    </location>
</feature>
<feature type="domain" description="NADP-dependent oxidoreductase" evidence="7">
    <location>
        <begin position="11"/>
        <end position="297"/>
    </location>
</feature>
<dbReference type="InterPro" id="IPR036812">
    <property type="entry name" value="NAD(P)_OxRdtase_dom_sf"/>
</dbReference>
<dbReference type="Proteomes" id="UP000006251">
    <property type="component" value="Unassembled WGS sequence"/>
</dbReference>
<comment type="similarity">
    <text evidence="1">Belongs to the aldo/keto reductase family.</text>
</comment>
<reference evidence="9" key="1">
    <citation type="journal article" date="2014" name="Environ. Microbiol.">
        <title>Comparative genomics of the marine bacterial genus Glaciecola reveals the high degree of genomic diversity and genomic characteristic for cold adaptation.</title>
        <authorList>
            <person name="Qin Q.L."/>
            <person name="Xie B.B."/>
            <person name="Yu Y."/>
            <person name="Shu Y.L."/>
            <person name="Rong J.C."/>
            <person name="Zhang Y.J."/>
            <person name="Zhao D.L."/>
            <person name="Chen X.L."/>
            <person name="Zhang X.Y."/>
            <person name="Chen B."/>
            <person name="Zhou B.C."/>
            <person name="Zhang Y.Z."/>
        </authorList>
    </citation>
    <scope>NUCLEOTIDE SEQUENCE [LARGE SCALE GENOMIC DNA]</scope>
    <source>
        <strain evidence="9">ACAM 615</strain>
    </source>
</reference>
<evidence type="ECO:0000313" key="8">
    <source>
        <dbReference type="EMBL" id="GAC30292.1"/>
    </source>
</evidence>
<sequence>MISGNKVIPSMGFGLWKISQDDCATAVYNAIKEGYRHLDSASDYGNEKQVGEGIKLAIEDGLCSREDLWVTSKLWNSFHAKEHVELALQKSLDDLQLDYLDLYLIHFPIASKFIPIETRYPPEWIADPDGPNPRLELAPVPLMETWQAMEAVYEKGLAKQIGVCNYNSGLLHDLMSYAKIKPSMLQIESHPYLTQEKLIRLAKQYNMAVTAFSPLGALSYLELDMAGAAESVIEQKIVKKAALRTGKTAAQVVLRWGVQRGTAIISKTTQPERLIENIDIFDFELNEEEMTAISALNINRRFNDPGDFCEAAFNTFNPIYD</sequence>
<accession>K6ZIZ5</accession>
<dbReference type="InterPro" id="IPR018170">
    <property type="entry name" value="Aldo/ket_reductase_CS"/>
</dbReference>
<dbReference type="PANTHER" id="PTHR11732">
    <property type="entry name" value="ALDO/KETO REDUCTASE"/>
    <property type="match status" value="1"/>
</dbReference>
<keyword evidence="9" id="KW-1185">Reference proteome</keyword>
<evidence type="ECO:0000256" key="2">
    <source>
        <dbReference type="ARBA" id="ARBA00023002"/>
    </source>
</evidence>
<dbReference type="GO" id="GO:0016616">
    <property type="term" value="F:oxidoreductase activity, acting on the CH-OH group of donors, NAD or NADP as acceptor"/>
    <property type="evidence" value="ECO:0007669"/>
    <property type="project" value="UniProtKB-ARBA"/>
</dbReference>
<protein>
    <submittedName>
        <fullName evidence="8">Probable NAD(P)H-dependent D-xylose reductase xyl1</fullName>
    </submittedName>
</protein>
<comment type="catalytic activity">
    <reaction evidence="3">
        <text>hydroxyacetone + NADP(+) = methylglyoxal + NADPH + H(+)</text>
        <dbReference type="Rhea" id="RHEA:27986"/>
        <dbReference type="ChEBI" id="CHEBI:15378"/>
        <dbReference type="ChEBI" id="CHEBI:17158"/>
        <dbReference type="ChEBI" id="CHEBI:27957"/>
        <dbReference type="ChEBI" id="CHEBI:57783"/>
        <dbReference type="ChEBI" id="CHEBI:58349"/>
    </reaction>
</comment>
<evidence type="ECO:0000256" key="5">
    <source>
        <dbReference type="PIRSR" id="PIRSR000097-2"/>
    </source>
</evidence>
<evidence type="ECO:0000313" key="9">
    <source>
        <dbReference type="Proteomes" id="UP000006251"/>
    </source>
</evidence>
<evidence type="ECO:0000256" key="4">
    <source>
        <dbReference type="PIRSR" id="PIRSR000097-1"/>
    </source>
</evidence>
<evidence type="ECO:0000256" key="1">
    <source>
        <dbReference type="ARBA" id="ARBA00007905"/>
    </source>
</evidence>
<dbReference type="PRINTS" id="PR00069">
    <property type="entry name" value="ALDKETRDTASE"/>
</dbReference>
<dbReference type="SUPFAM" id="SSF51430">
    <property type="entry name" value="NAD(P)-linked oxidoreductase"/>
    <property type="match status" value="1"/>
</dbReference>
<dbReference type="OrthoDB" id="9804790at2"/>
<gene>
    <name evidence="8" type="ORF">GPAL_3444</name>
</gene>